<keyword evidence="4 6" id="KW-0808">Transferase</keyword>
<dbReference type="InterPro" id="IPR014008">
    <property type="entry name" value="Cbl_synth_MTase_CbiT"/>
</dbReference>
<dbReference type="AlphaFoldDB" id="A0A1C0ALT7"/>
<keyword evidence="5" id="KW-0949">S-adenosyl-L-methionine</keyword>
<evidence type="ECO:0000313" key="6">
    <source>
        <dbReference type="EMBL" id="OCL33838.1"/>
    </source>
</evidence>
<organism evidence="6 7">
    <name type="scientific">Tessaracoccus lapidicaptus</name>
    <dbReference type="NCBI Taxonomy" id="1427523"/>
    <lineage>
        <taxon>Bacteria</taxon>
        <taxon>Bacillati</taxon>
        <taxon>Actinomycetota</taxon>
        <taxon>Actinomycetes</taxon>
        <taxon>Propionibacteriales</taxon>
        <taxon>Propionibacteriaceae</taxon>
        <taxon>Tessaracoccus</taxon>
    </lineage>
</organism>
<dbReference type="Gene3D" id="3.40.50.150">
    <property type="entry name" value="Vaccinia Virus protein VP39"/>
    <property type="match status" value="1"/>
</dbReference>
<evidence type="ECO:0000256" key="2">
    <source>
        <dbReference type="ARBA" id="ARBA00022573"/>
    </source>
</evidence>
<dbReference type="GO" id="GO:0008276">
    <property type="term" value="F:protein methyltransferase activity"/>
    <property type="evidence" value="ECO:0007669"/>
    <property type="project" value="InterPro"/>
</dbReference>
<accession>A0A1C0ALT7</accession>
<evidence type="ECO:0000313" key="7">
    <source>
        <dbReference type="Proteomes" id="UP000093501"/>
    </source>
</evidence>
<sequence length="199" mass="20718">MITDPDGALLGRTPGLPDDVFEHDGLITKRHIRACALALLRPRAGELLWDLGAGAGSVAIEWCRAADGARAVAVERVPERAARVAANAARLAPAGAVRLVEAGVAEALDGLPRPDAVFIGGGATSSLVERAVDALPAGGRIVVHGVTVEAEEVCVAAYRRWGGQLARLHHEHAAPIGRLLGWTPARAVVSWGHLVEGSR</sequence>
<keyword evidence="7" id="KW-1185">Reference proteome</keyword>
<gene>
    <name evidence="6" type="ORF">BCR15_04180</name>
</gene>
<name>A0A1C0ALT7_9ACTN</name>
<reference evidence="7" key="1">
    <citation type="submission" date="2016-07" db="EMBL/GenBank/DDBJ databases">
        <authorList>
            <person name="Florea S."/>
            <person name="Webb J.S."/>
            <person name="Jaromczyk J."/>
            <person name="Schardl C.L."/>
        </authorList>
    </citation>
    <scope>NUCLEOTIDE SEQUENCE [LARGE SCALE GENOMIC DNA]</scope>
    <source>
        <strain evidence="7">IPBSL-7</strain>
    </source>
</reference>
<comment type="pathway">
    <text evidence="1">Cofactor biosynthesis; adenosylcobalamin biosynthesis.</text>
</comment>
<dbReference type="EMBL" id="MBQD01000021">
    <property type="protein sequence ID" value="OCL33838.1"/>
    <property type="molecule type" value="Genomic_DNA"/>
</dbReference>
<proteinExistence type="predicted"/>
<comment type="caution">
    <text evidence="6">The sequence shown here is derived from an EMBL/GenBank/DDBJ whole genome shotgun (WGS) entry which is preliminary data.</text>
</comment>
<dbReference type="PANTHER" id="PTHR43182:SF1">
    <property type="entry name" value="COBALT-PRECORRIN-7 C(5)-METHYLTRANSFERASE"/>
    <property type="match status" value="1"/>
</dbReference>
<keyword evidence="2" id="KW-0169">Cobalamin biosynthesis</keyword>
<dbReference type="UniPathway" id="UPA00148"/>
<evidence type="ECO:0000256" key="1">
    <source>
        <dbReference type="ARBA" id="ARBA00004953"/>
    </source>
</evidence>
<protein>
    <submittedName>
        <fullName evidence="6">Precorrin-6Y C5,15-methyltransferase (Decarboxylating) subunit CbiT</fullName>
    </submittedName>
</protein>
<dbReference type="NCBIfam" id="TIGR02469">
    <property type="entry name" value="CbiT"/>
    <property type="match status" value="1"/>
</dbReference>
<dbReference type="InterPro" id="IPR029063">
    <property type="entry name" value="SAM-dependent_MTases_sf"/>
</dbReference>
<dbReference type="RefSeq" id="WP_068751596.1">
    <property type="nucleotide sequence ID" value="NZ_LR214441.1"/>
</dbReference>
<dbReference type="InterPro" id="IPR050714">
    <property type="entry name" value="Cobalamin_biosynth_MTase"/>
</dbReference>
<dbReference type="Proteomes" id="UP000093501">
    <property type="component" value="Unassembled WGS sequence"/>
</dbReference>
<evidence type="ECO:0000256" key="3">
    <source>
        <dbReference type="ARBA" id="ARBA00022603"/>
    </source>
</evidence>
<dbReference type="GO" id="GO:0009236">
    <property type="term" value="P:cobalamin biosynthetic process"/>
    <property type="evidence" value="ECO:0007669"/>
    <property type="project" value="UniProtKB-UniPathway"/>
</dbReference>
<dbReference type="SUPFAM" id="SSF53335">
    <property type="entry name" value="S-adenosyl-L-methionine-dependent methyltransferases"/>
    <property type="match status" value="1"/>
</dbReference>
<dbReference type="GO" id="GO:0032259">
    <property type="term" value="P:methylation"/>
    <property type="evidence" value="ECO:0007669"/>
    <property type="project" value="UniProtKB-KW"/>
</dbReference>
<evidence type="ECO:0000256" key="4">
    <source>
        <dbReference type="ARBA" id="ARBA00022679"/>
    </source>
</evidence>
<dbReference type="PANTHER" id="PTHR43182">
    <property type="entry name" value="COBALT-PRECORRIN-6B C(15)-METHYLTRANSFERASE (DECARBOXYLATING)"/>
    <property type="match status" value="1"/>
</dbReference>
<evidence type="ECO:0000256" key="5">
    <source>
        <dbReference type="ARBA" id="ARBA00022691"/>
    </source>
</evidence>
<keyword evidence="3 6" id="KW-0489">Methyltransferase</keyword>